<dbReference type="Pfam" id="PF03018">
    <property type="entry name" value="Dirigent"/>
    <property type="match status" value="1"/>
</dbReference>
<dbReference type="PANTHER" id="PTHR21495">
    <property type="entry name" value="NUCLEOPORIN-RELATED"/>
    <property type="match status" value="1"/>
</dbReference>
<comment type="subunit">
    <text evidence="1">Homodimer.</text>
</comment>
<dbReference type="EMBL" id="CAUOFW020003791">
    <property type="protein sequence ID" value="CAK9162080.1"/>
    <property type="molecule type" value="Genomic_DNA"/>
</dbReference>
<keyword evidence="1" id="KW-0964">Secreted</keyword>
<dbReference type="Proteomes" id="UP001642360">
    <property type="component" value="Unassembled WGS sequence"/>
</dbReference>
<reference evidence="2 3" key="1">
    <citation type="submission" date="2024-02" db="EMBL/GenBank/DDBJ databases">
        <authorList>
            <person name="Vignale AGUSTIN F."/>
            <person name="Sosa J E."/>
            <person name="Modenutti C."/>
        </authorList>
    </citation>
    <scope>NUCLEOTIDE SEQUENCE [LARGE SCALE GENOMIC DNA]</scope>
</reference>
<sequence length="135" mass="15256">MDKPSKTLMFCLVVILIAMAVVHSNSEEGPKEVEEWFENLSLAKPKLTKLHFYFHDLRWDYSVSLTSSSHMESTMVALLTLLGQNPVEHPIREVPIVGGSGVFRLALGVAVFKTYFFNFSDFNSTVEVNVVAMHY</sequence>
<comment type="caution">
    <text evidence="2">The sequence shown here is derived from an EMBL/GenBank/DDBJ whole genome shotgun (WGS) entry which is preliminary data.</text>
</comment>
<dbReference type="GO" id="GO:0048046">
    <property type="term" value="C:apoplast"/>
    <property type="evidence" value="ECO:0007669"/>
    <property type="project" value="UniProtKB-SubCell"/>
</dbReference>
<protein>
    <recommendedName>
        <fullName evidence="1">Dirigent protein</fullName>
    </recommendedName>
</protein>
<keyword evidence="3" id="KW-1185">Reference proteome</keyword>
<name>A0ABC8SY95_9AQUA</name>
<keyword evidence="1" id="KW-0052">Apoplast</keyword>
<feature type="chain" id="PRO_5044528289" description="Dirigent protein" evidence="1">
    <location>
        <begin position="25"/>
        <end position="135"/>
    </location>
</feature>
<feature type="signal peptide" evidence="1">
    <location>
        <begin position="1"/>
        <end position="24"/>
    </location>
</feature>
<evidence type="ECO:0000256" key="1">
    <source>
        <dbReference type="RuleBase" id="RU363099"/>
    </source>
</evidence>
<proteinExistence type="inferred from homology"/>
<accession>A0ABC8SY95</accession>
<evidence type="ECO:0000313" key="2">
    <source>
        <dbReference type="EMBL" id="CAK9162080.1"/>
    </source>
</evidence>
<keyword evidence="1" id="KW-0732">Signal</keyword>
<comment type="function">
    <text evidence="1">Dirigent proteins impart stereoselectivity on the phenoxy radical-coupling reaction, yielding optically active lignans from two molecules of coniferyl alcohol in the biosynthesis of lignans, flavonolignans, and alkaloids and thus plays a central role in plant secondary metabolism.</text>
</comment>
<comment type="similarity">
    <text evidence="1">Belongs to the plant dirigent protein family.</text>
</comment>
<organism evidence="2 3">
    <name type="scientific">Ilex paraguariensis</name>
    <name type="common">yerba mate</name>
    <dbReference type="NCBI Taxonomy" id="185542"/>
    <lineage>
        <taxon>Eukaryota</taxon>
        <taxon>Viridiplantae</taxon>
        <taxon>Streptophyta</taxon>
        <taxon>Embryophyta</taxon>
        <taxon>Tracheophyta</taxon>
        <taxon>Spermatophyta</taxon>
        <taxon>Magnoliopsida</taxon>
        <taxon>eudicotyledons</taxon>
        <taxon>Gunneridae</taxon>
        <taxon>Pentapetalae</taxon>
        <taxon>asterids</taxon>
        <taxon>campanulids</taxon>
        <taxon>Aquifoliales</taxon>
        <taxon>Aquifoliaceae</taxon>
        <taxon>Ilex</taxon>
    </lineage>
</organism>
<dbReference type="InterPro" id="IPR004265">
    <property type="entry name" value="Dirigent"/>
</dbReference>
<comment type="subcellular location">
    <subcellularLocation>
        <location evidence="1">Secreted</location>
        <location evidence="1">Extracellular space</location>
        <location evidence="1">Apoplast</location>
    </subcellularLocation>
</comment>
<dbReference type="AlphaFoldDB" id="A0ABC8SY95"/>
<evidence type="ECO:0000313" key="3">
    <source>
        <dbReference type="Proteomes" id="UP001642360"/>
    </source>
</evidence>
<gene>
    <name evidence="2" type="ORF">ILEXP_LOCUS30915</name>
</gene>